<evidence type="ECO:0000313" key="7">
    <source>
        <dbReference type="EMBL" id="TGY40221.1"/>
    </source>
</evidence>
<feature type="transmembrane region" description="Helical" evidence="6">
    <location>
        <begin position="187"/>
        <end position="208"/>
    </location>
</feature>
<keyword evidence="3 6" id="KW-0812">Transmembrane</keyword>
<evidence type="ECO:0000256" key="6">
    <source>
        <dbReference type="SAM" id="Phobius"/>
    </source>
</evidence>
<dbReference type="OrthoDB" id="9791807at2"/>
<feature type="transmembrane region" description="Helical" evidence="6">
    <location>
        <begin position="34"/>
        <end position="53"/>
    </location>
</feature>
<keyword evidence="5 6" id="KW-0472">Membrane</keyword>
<dbReference type="RefSeq" id="WP_136008137.1">
    <property type="nucleotide sequence ID" value="NZ_SRYR01000015.1"/>
</dbReference>
<keyword evidence="8" id="KW-1185">Reference proteome</keyword>
<protein>
    <submittedName>
        <fullName evidence="7">Iron export ABC transporter permease subunit FetB</fullName>
    </submittedName>
</protein>
<dbReference type="Proteomes" id="UP000306888">
    <property type="component" value="Unassembled WGS sequence"/>
</dbReference>
<organism evidence="7 8">
    <name type="scientific">Clostridium sartagoforme</name>
    <dbReference type="NCBI Taxonomy" id="84031"/>
    <lineage>
        <taxon>Bacteria</taxon>
        <taxon>Bacillati</taxon>
        <taxon>Bacillota</taxon>
        <taxon>Clostridia</taxon>
        <taxon>Eubacteriales</taxon>
        <taxon>Clostridiaceae</taxon>
        <taxon>Clostridium</taxon>
    </lineage>
</organism>
<evidence type="ECO:0000256" key="3">
    <source>
        <dbReference type="ARBA" id="ARBA00022692"/>
    </source>
</evidence>
<dbReference type="GO" id="GO:0005886">
    <property type="term" value="C:plasma membrane"/>
    <property type="evidence" value="ECO:0007669"/>
    <property type="project" value="TreeGrafter"/>
</dbReference>
<sequence length="248" mass="27272">MSTEALVISSMLVAIPVFISYKDKLDLSRDIIFSVIRAVIQLIIVGYLLDFIFGLEKPIYTILLIIIMIFNASLNTRKKELCIERQLLISFISILVGTSITITVLVLSNAIKFTPSEIIPVAGMVVSNSMVALSLSYKNLNSSYKNNGALVEVKLALGADIKEASRDIIRESIKISIMPSIDSAKTLGIVSLPGMMTGLILGGVSPLVAVKFQIMVTFMILSSTSLSVMIATYLSYKKFFNDRKQLKY</sequence>
<dbReference type="PANTHER" id="PTHR30028">
    <property type="entry name" value="UPF0014 INNER MEMBRANE PROTEIN YBBM-RELATED"/>
    <property type="match status" value="1"/>
</dbReference>
<feature type="transmembrane region" description="Helical" evidence="6">
    <location>
        <begin position="87"/>
        <end position="106"/>
    </location>
</feature>
<proteinExistence type="inferred from homology"/>
<comment type="similarity">
    <text evidence="2">Belongs to the UPF0014 family.</text>
</comment>
<accession>A0A4S2DGY9</accession>
<dbReference type="AlphaFoldDB" id="A0A4S2DGY9"/>
<gene>
    <name evidence="7" type="primary">fetB</name>
    <name evidence="7" type="ORF">E5347_15525</name>
</gene>
<feature type="transmembrane region" description="Helical" evidence="6">
    <location>
        <begin position="6"/>
        <end position="22"/>
    </location>
</feature>
<keyword evidence="4 6" id="KW-1133">Transmembrane helix</keyword>
<dbReference type="PANTHER" id="PTHR30028:SF0">
    <property type="entry name" value="PROTEIN ALUMINUM SENSITIVE 3"/>
    <property type="match status" value="1"/>
</dbReference>
<evidence type="ECO:0000256" key="5">
    <source>
        <dbReference type="ARBA" id="ARBA00023136"/>
    </source>
</evidence>
<feature type="transmembrane region" description="Helical" evidence="6">
    <location>
        <begin position="214"/>
        <end position="236"/>
    </location>
</feature>
<dbReference type="EMBL" id="SRYR01000015">
    <property type="protein sequence ID" value="TGY40221.1"/>
    <property type="molecule type" value="Genomic_DNA"/>
</dbReference>
<reference evidence="7 8" key="1">
    <citation type="submission" date="2019-04" db="EMBL/GenBank/DDBJ databases">
        <title>Microbes associate with the intestines of laboratory mice.</title>
        <authorList>
            <person name="Navarre W."/>
            <person name="Wong E."/>
            <person name="Huang K."/>
            <person name="Tropini C."/>
            <person name="Ng K."/>
            <person name="Yu B."/>
        </authorList>
    </citation>
    <scope>NUCLEOTIDE SEQUENCE [LARGE SCALE GENOMIC DNA]</scope>
    <source>
        <strain evidence="7 8">NM50_B9-20</strain>
    </source>
</reference>
<comment type="caution">
    <text evidence="7">The sequence shown here is derived from an EMBL/GenBank/DDBJ whole genome shotgun (WGS) entry which is preliminary data.</text>
</comment>
<feature type="transmembrane region" description="Helical" evidence="6">
    <location>
        <begin position="59"/>
        <end position="75"/>
    </location>
</feature>
<dbReference type="InterPro" id="IPR005226">
    <property type="entry name" value="UPF0014_fam"/>
</dbReference>
<dbReference type="Pfam" id="PF03649">
    <property type="entry name" value="UPF0014"/>
    <property type="match status" value="1"/>
</dbReference>
<evidence type="ECO:0000313" key="8">
    <source>
        <dbReference type="Proteomes" id="UP000306888"/>
    </source>
</evidence>
<feature type="transmembrane region" description="Helical" evidence="6">
    <location>
        <begin position="118"/>
        <end position="137"/>
    </location>
</feature>
<evidence type="ECO:0000256" key="2">
    <source>
        <dbReference type="ARBA" id="ARBA00005268"/>
    </source>
</evidence>
<evidence type="ECO:0000256" key="4">
    <source>
        <dbReference type="ARBA" id="ARBA00022989"/>
    </source>
</evidence>
<evidence type="ECO:0000256" key="1">
    <source>
        <dbReference type="ARBA" id="ARBA00004141"/>
    </source>
</evidence>
<name>A0A4S2DGY9_9CLOT</name>
<comment type="subcellular location">
    <subcellularLocation>
        <location evidence="1">Membrane</location>
        <topology evidence="1">Multi-pass membrane protein</topology>
    </subcellularLocation>
</comment>